<sequence>MTSQNEFFKLCRGMNVRGAVNQYSKSEARTSSTLLAYLASSDVLYFVNMSAYTAHKSIRLGNCVIKFSNNVLPRSESAYLNSICAKRDAKSIFRSSGSDRAARAVNERARSGRLGSTAKKCSPADNHASKSDLNFFNISSIS</sequence>
<name>A0A915JV83_ROMCU</name>
<dbReference type="AlphaFoldDB" id="A0A915JV83"/>
<reference evidence="3" key="1">
    <citation type="submission" date="2022-11" db="UniProtKB">
        <authorList>
            <consortium name="WormBaseParasite"/>
        </authorList>
    </citation>
    <scope>IDENTIFICATION</scope>
</reference>
<protein>
    <submittedName>
        <fullName evidence="3">Uncharacterized protein</fullName>
    </submittedName>
</protein>
<evidence type="ECO:0000313" key="2">
    <source>
        <dbReference type="Proteomes" id="UP000887565"/>
    </source>
</evidence>
<organism evidence="2 3">
    <name type="scientific">Romanomermis culicivorax</name>
    <name type="common">Nematode worm</name>
    <dbReference type="NCBI Taxonomy" id="13658"/>
    <lineage>
        <taxon>Eukaryota</taxon>
        <taxon>Metazoa</taxon>
        <taxon>Ecdysozoa</taxon>
        <taxon>Nematoda</taxon>
        <taxon>Enoplea</taxon>
        <taxon>Dorylaimia</taxon>
        <taxon>Mermithida</taxon>
        <taxon>Mermithoidea</taxon>
        <taxon>Mermithidae</taxon>
        <taxon>Romanomermis</taxon>
    </lineage>
</organism>
<dbReference type="Proteomes" id="UP000887565">
    <property type="component" value="Unplaced"/>
</dbReference>
<accession>A0A915JV83</accession>
<evidence type="ECO:0000313" key="3">
    <source>
        <dbReference type="WBParaSite" id="nRc.2.0.1.t30300-RA"/>
    </source>
</evidence>
<evidence type="ECO:0000256" key="1">
    <source>
        <dbReference type="SAM" id="MobiDB-lite"/>
    </source>
</evidence>
<dbReference type="WBParaSite" id="nRc.2.0.1.t30300-RA">
    <property type="protein sequence ID" value="nRc.2.0.1.t30300-RA"/>
    <property type="gene ID" value="nRc.2.0.1.g30300"/>
</dbReference>
<feature type="region of interest" description="Disordered" evidence="1">
    <location>
        <begin position="104"/>
        <end position="129"/>
    </location>
</feature>
<proteinExistence type="predicted"/>
<keyword evidence="2" id="KW-1185">Reference proteome</keyword>